<dbReference type="GO" id="GO:0005634">
    <property type="term" value="C:nucleus"/>
    <property type="evidence" value="ECO:0007669"/>
    <property type="project" value="UniProtKB-SubCell"/>
</dbReference>
<dbReference type="AlphaFoldDB" id="A0AAJ0IFJ1"/>
<dbReference type="GO" id="GO:0003677">
    <property type="term" value="F:DNA binding"/>
    <property type="evidence" value="ECO:0007669"/>
    <property type="project" value="UniProtKB-KW"/>
</dbReference>
<dbReference type="GO" id="GO:0000981">
    <property type="term" value="F:DNA-binding transcription factor activity, RNA polymerase II-specific"/>
    <property type="evidence" value="ECO:0007669"/>
    <property type="project" value="InterPro"/>
</dbReference>
<dbReference type="PROSITE" id="PS50048">
    <property type="entry name" value="ZN2_CY6_FUNGAL_2"/>
    <property type="match status" value="1"/>
</dbReference>
<feature type="region of interest" description="Disordered" evidence="5">
    <location>
        <begin position="1"/>
        <end position="34"/>
    </location>
</feature>
<proteinExistence type="predicted"/>
<dbReference type="RefSeq" id="XP_062697103.1">
    <property type="nucleotide sequence ID" value="XM_062833032.1"/>
</dbReference>
<dbReference type="Proteomes" id="UP001285908">
    <property type="component" value="Unassembled WGS sequence"/>
</dbReference>
<comment type="subcellular location">
    <subcellularLocation>
        <location evidence="1">Nucleus</location>
    </subcellularLocation>
</comment>
<dbReference type="EMBL" id="JAULSX010000001">
    <property type="protein sequence ID" value="KAK3499470.1"/>
    <property type="molecule type" value="Genomic_DNA"/>
</dbReference>
<protein>
    <recommendedName>
        <fullName evidence="6">Zn(2)-C6 fungal-type domain-containing protein</fullName>
    </recommendedName>
</protein>
<gene>
    <name evidence="7" type="ORF">B0T23DRAFT_17819</name>
</gene>
<feature type="compositionally biased region" description="Low complexity" evidence="5">
    <location>
        <begin position="153"/>
        <end position="165"/>
    </location>
</feature>
<dbReference type="PROSITE" id="PS00463">
    <property type="entry name" value="ZN2_CY6_FUNGAL_1"/>
    <property type="match status" value="1"/>
</dbReference>
<evidence type="ECO:0000256" key="4">
    <source>
        <dbReference type="ARBA" id="ARBA00023242"/>
    </source>
</evidence>
<dbReference type="CDD" id="cd12148">
    <property type="entry name" value="fungal_TF_MHR"/>
    <property type="match status" value="1"/>
</dbReference>
<dbReference type="InterPro" id="IPR001138">
    <property type="entry name" value="Zn2Cys6_DnaBD"/>
</dbReference>
<evidence type="ECO:0000256" key="2">
    <source>
        <dbReference type="ARBA" id="ARBA00022723"/>
    </source>
</evidence>
<dbReference type="PANTHER" id="PTHR46910:SF3">
    <property type="entry name" value="HALOTOLERANCE PROTEIN 9-RELATED"/>
    <property type="match status" value="1"/>
</dbReference>
<comment type="caution">
    <text evidence="7">The sequence shown here is derived from an EMBL/GenBank/DDBJ whole genome shotgun (WGS) entry which is preliminary data.</text>
</comment>
<evidence type="ECO:0000313" key="7">
    <source>
        <dbReference type="EMBL" id="KAK3499470.1"/>
    </source>
</evidence>
<accession>A0AAJ0IFJ1</accession>
<dbReference type="SMART" id="SM00066">
    <property type="entry name" value="GAL4"/>
    <property type="match status" value="1"/>
</dbReference>
<keyword evidence="2" id="KW-0479">Metal-binding</keyword>
<feature type="domain" description="Zn(2)-C6 fungal-type" evidence="6">
    <location>
        <begin position="44"/>
        <end position="74"/>
    </location>
</feature>
<sequence>MAPPTQYKPIQPAPLKVAKSGTSSGTGRVNGEKHARRVKAVTQACHTCRRYKAKCDGLRPRCTSCKTKNKPCGYEGEEGQSRQEAMKSRLEALERLVTALQQKSPEEAEALLQRIRNADDIVSLSSAASSDSGDRNIPGLHRNDSTSPSMGGSLSDSWTSPSSVPTVSTDIIKRALQSASPSSDESSEGGMQLVSDSGSATARLRVDHSAYLIRFVLPNADATRAALNSFYSSSGKLFHVFSQQDMDRFFTIVFGYDGRPNYSQKMAICCLCSVAAVGIQYNPDDFEKGSEHIFYEVARRYFVDVLEESSLDAIKVCAMLAFFNVMNKATISLAWVELGMSMSRQFGLNTSILLRDEQNDHMIDYRKTWRTLMFFSSWLSSTLGYISGSTGSDFQKFVPIADVEPYYPLQVTETVQREMTKISLLKAEILRMQLEFQDLPRLTVVANEYLEKWHEKLPIEVQLANLANPGLDDTVRRSIYHVHLLYLGAMQLLYRWIAARLIQTTTVNGREVIVPSESVPEEDRKLLKHVSQGLIAAKHSARLLALLHGERGIFQRCWLVIFQSHTSCVVILHSVAQKQVHGFPVSSWAPDLKLAQLCLDTLEFCGRIDPVALRFHVRLSAIFKSLTAALPSNDNQTTRQRTEDWVTMPPDFPPIPGAAGVNNSAGTPLVDPEQLEEPDPEYLLTMPKDAKERMAALSHSLLSALCRPWGGDEAGPAGTACAQGKSSVATVVKEKAVDEEDIPASSATFRWDHTGHLGSRGMSKLAKELGLTKSTDESGLGSCSTSELSLGSDCRFLDSEDPHGWQTAPEYIDMPQY</sequence>
<dbReference type="GO" id="GO:0008270">
    <property type="term" value="F:zinc ion binding"/>
    <property type="evidence" value="ECO:0007669"/>
    <property type="project" value="InterPro"/>
</dbReference>
<organism evidence="7 8">
    <name type="scientific">Neurospora hispaniola</name>
    <dbReference type="NCBI Taxonomy" id="588809"/>
    <lineage>
        <taxon>Eukaryota</taxon>
        <taxon>Fungi</taxon>
        <taxon>Dikarya</taxon>
        <taxon>Ascomycota</taxon>
        <taxon>Pezizomycotina</taxon>
        <taxon>Sordariomycetes</taxon>
        <taxon>Sordariomycetidae</taxon>
        <taxon>Sordariales</taxon>
        <taxon>Sordariaceae</taxon>
        <taxon>Neurospora</taxon>
    </lineage>
</organism>
<evidence type="ECO:0000256" key="1">
    <source>
        <dbReference type="ARBA" id="ARBA00004123"/>
    </source>
</evidence>
<name>A0AAJ0IFJ1_9PEZI</name>
<keyword evidence="8" id="KW-1185">Reference proteome</keyword>
<dbReference type="InterPro" id="IPR036864">
    <property type="entry name" value="Zn2-C6_fun-type_DNA-bd_sf"/>
</dbReference>
<dbReference type="Gene3D" id="4.10.240.10">
    <property type="entry name" value="Zn(2)-C6 fungal-type DNA-binding domain"/>
    <property type="match status" value="1"/>
</dbReference>
<evidence type="ECO:0000313" key="8">
    <source>
        <dbReference type="Proteomes" id="UP001285908"/>
    </source>
</evidence>
<evidence type="ECO:0000256" key="3">
    <source>
        <dbReference type="ARBA" id="ARBA00023125"/>
    </source>
</evidence>
<dbReference type="PANTHER" id="PTHR46910">
    <property type="entry name" value="TRANSCRIPTION FACTOR PDR1"/>
    <property type="match status" value="1"/>
</dbReference>
<keyword evidence="4" id="KW-0539">Nucleus</keyword>
<feature type="region of interest" description="Disordered" evidence="5">
    <location>
        <begin position="126"/>
        <end position="165"/>
    </location>
</feature>
<evidence type="ECO:0000259" key="6">
    <source>
        <dbReference type="PROSITE" id="PS50048"/>
    </source>
</evidence>
<dbReference type="CDD" id="cd00067">
    <property type="entry name" value="GAL4"/>
    <property type="match status" value="1"/>
</dbReference>
<dbReference type="SUPFAM" id="SSF57701">
    <property type="entry name" value="Zn2/Cys6 DNA-binding domain"/>
    <property type="match status" value="1"/>
</dbReference>
<keyword evidence="3" id="KW-0238">DNA-binding</keyword>
<dbReference type="GeneID" id="87870654"/>
<dbReference type="InterPro" id="IPR050987">
    <property type="entry name" value="AtrR-like"/>
</dbReference>
<dbReference type="Pfam" id="PF00172">
    <property type="entry name" value="Zn_clus"/>
    <property type="match status" value="1"/>
</dbReference>
<evidence type="ECO:0000256" key="5">
    <source>
        <dbReference type="SAM" id="MobiDB-lite"/>
    </source>
</evidence>
<reference evidence="7 8" key="1">
    <citation type="journal article" date="2023" name="Mol. Phylogenet. Evol.">
        <title>Genome-scale phylogeny and comparative genomics of the fungal order Sordariales.</title>
        <authorList>
            <person name="Hensen N."/>
            <person name="Bonometti L."/>
            <person name="Westerberg I."/>
            <person name="Brannstrom I.O."/>
            <person name="Guillou S."/>
            <person name="Cros-Aarteil S."/>
            <person name="Calhoun S."/>
            <person name="Haridas S."/>
            <person name="Kuo A."/>
            <person name="Mondo S."/>
            <person name="Pangilinan J."/>
            <person name="Riley R."/>
            <person name="LaButti K."/>
            <person name="Andreopoulos B."/>
            <person name="Lipzen A."/>
            <person name="Chen C."/>
            <person name="Yan M."/>
            <person name="Daum C."/>
            <person name="Ng V."/>
            <person name="Clum A."/>
            <person name="Steindorff A."/>
            <person name="Ohm R.A."/>
            <person name="Martin F."/>
            <person name="Silar P."/>
            <person name="Natvig D.O."/>
            <person name="Lalanne C."/>
            <person name="Gautier V."/>
            <person name="Ament-Velasquez S.L."/>
            <person name="Kruys A."/>
            <person name="Hutchinson M.I."/>
            <person name="Powell A.J."/>
            <person name="Barry K."/>
            <person name="Miller A.N."/>
            <person name="Grigoriev I.V."/>
            <person name="Debuchy R."/>
            <person name="Gladieux P."/>
            <person name="Hiltunen Thoren M."/>
            <person name="Johannesson H."/>
        </authorList>
    </citation>
    <scope>NUCLEOTIDE SEQUENCE [LARGE SCALE GENOMIC DNA]</scope>
    <source>
        <strain evidence="7 8">FGSC 10403</strain>
    </source>
</reference>